<organism evidence="1 2">
    <name type="scientific">Salinimicrobium sediminis</name>
    <dbReference type="NCBI Taxonomy" id="1343891"/>
    <lineage>
        <taxon>Bacteria</taxon>
        <taxon>Pseudomonadati</taxon>
        <taxon>Bacteroidota</taxon>
        <taxon>Flavobacteriia</taxon>
        <taxon>Flavobacteriales</taxon>
        <taxon>Flavobacteriaceae</taxon>
        <taxon>Salinimicrobium</taxon>
    </lineage>
</organism>
<reference evidence="2" key="1">
    <citation type="submission" date="2017-09" db="EMBL/GenBank/DDBJ databases">
        <authorList>
            <person name="Varghese N."/>
            <person name="Submissions S."/>
        </authorList>
    </citation>
    <scope>NUCLEOTIDE SEQUENCE [LARGE SCALE GENOMIC DNA]</scope>
    <source>
        <strain evidence="2">CGMCC 1.12641</strain>
    </source>
</reference>
<dbReference type="Pfam" id="PF05013">
    <property type="entry name" value="FGase"/>
    <property type="match status" value="1"/>
</dbReference>
<dbReference type="AlphaFoldDB" id="A0A285X6V5"/>
<dbReference type="Proteomes" id="UP000219193">
    <property type="component" value="Unassembled WGS sequence"/>
</dbReference>
<evidence type="ECO:0000313" key="1">
    <source>
        <dbReference type="EMBL" id="SOC80139.1"/>
    </source>
</evidence>
<dbReference type="SUPFAM" id="SSF53187">
    <property type="entry name" value="Zn-dependent exopeptidases"/>
    <property type="match status" value="1"/>
</dbReference>
<keyword evidence="1" id="KW-0378">Hydrolase</keyword>
<keyword evidence="2" id="KW-1185">Reference proteome</keyword>
<protein>
    <submittedName>
        <fullName evidence="1">Predicted N-formylglutamate amidohydrolase</fullName>
    </submittedName>
</protein>
<dbReference type="OrthoDB" id="9815326at2"/>
<dbReference type="RefSeq" id="WP_097055933.1">
    <property type="nucleotide sequence ID" value="NZ_OCMF01000002.1"/>
</dbReference>
<gene>
    <name evidence="1" type="ORF">SAMN06296241_1684</name>
</gene>
<accession>A0A285X6V5</accession>
<name>A0A285X6V5_9FLAO</name>
<proteinExistence type="predicted"/>
<sequence length="227" mass="26459">MNLILTCEHAGNEIPAHYEHLFANAHDVIQTHRGYDPGALDLFRELSGLAVFSQEYMISRLLVEPNRSLGHPQLFSEYTNQLPEAEKEELLEEFYLPYRHYIESRIGNYISAGGEVLHISVHSFTPELNGEVRNADVGLLFDPARDEEAHFCKRFQKSLFRQDKELEVKFNYPYLGIDDGFTTYLRQKFPNQYVGIELEVNQKFVKDNKMEKRLKNVIFEALLETLK</sequence>
<dbReference type="Gene3D" id="3.40.630.40">
    <property type="entry name" value="Zn-dependent exopeptidases"/>
    <property type="match status" value="1"/>
</dbReference>
<dbReference type="EMBL" id="OCMF01000002">
    <property type="protein sequence ID" value="SOC80139.1"/>
    <property type="molecule type" value="Genomic_DNA"/>
</dbReference>
<dbReference type="GO" id="GO:0016787">
    <property type="term" value="F:hydrolase activity"/>
    <property type="evidence" value="ECO:0007669"/>
    <property type="project" value="UniProtKB-KW"/>
</dbReference>
<dbReference type="InterPro" id="IPR007709">
    <property type="entry name" value="N-FG_amidohydro"/>
</dbReference>
<evidence type="ECO:0000313" key="2">
    <source>
        <dbReference type="Proteomes" id="UP000219193"/>
    </source>
</evidence>